<feature type="compositionally biased region" description="Polar residues" evidence="1">
    <location>
        <begin position="50"/>
        <end position="64"/>
    </location>
</feature>
<reference evidence="2 3" key="1">
    <citation type="submission" date="2017-09" db="EMBL/GenBank/DDBJ databases">
        <authorList>
            <person name="DeBolt S."/>
            <person name="Huntemann M."/>
            <person name="Clum A."/>
            <person name="Pillay M."/>
            <person name="Palaniappan K."/>
            <person name="Varghese N."/>
            <person name="Mikhailova N."/>
            <person name="Stamatis D."/>
            <person name="Reddy T."/>
            <person name="Daum C."/>
            <person name="Shapiro N."/>
            <person name="Ivanova N."/>
            <person name="Kyrpides N."/>
            <person name="Woyke T."/>
        </authorList>
    </citation>
    <scope>NUCLEOTIDE SEQUENCE [LARGE SCALE GENOMIC DNA]</scope>
    <source>
        <strain evidence="2 3">A2-S9</strain>
    </source>
</reference>
<feature type="compositionally biased region" description="Polar residues" evidence="1">
    <location>
        <begin position="18"/>
        <end position="37"/>
    </location>
</feature>
<dbReference type="Proteomes" id="UP000221580">
    <property type="component" value="Unassembled WGS sequence"/>
</dbReference>
<evidence type="ECO:0000313" key="3">
    <source>
        <dbReference type="Proteomes" id="UP000221580"/>
    </source>
</evidence>
<comment type="caution">
    <text evidence="2">The sequence shown here is derived from an EMBL/GenBank/DDBJ whole genome shotgun (WGS) entry which is preliminary data.</text>
</comment>
<proteinExistence type="predicted"/>
<dbReference type="EMBL" id="PDJN01000001">
    <property type="protein sequence ID" value="PFG71673.1"/>
    <property type="molecule type" value="Genomic_DNA"/>
</dbReference>
<dbReference type="RefSeq" id="WP_141543027.1">
    <property type="nucleotide sequence ID" value="NZ_PDJN01000001.1"/>
</dbReference>
<name>A0A7Z1GW86_9PSED</name>
<evidence type="ECO:0000313" key="2">
    <source>
        <dbReference type="EMBL" id="PFG71673.1"/>
    </source>
</evidence>
<reference evidence="2 3" key="2">
    <citation type="submission" date="2017-10" db="EMBL/GenBank/DDBJ databases">
        <title>Bacterial endophytes that colonize and modify switchgrass growth.</title>
        <authorList>
            <person name="Debolt S."/>
        </authorList>
    </citation>
    <scope>NUCLEOTIDE SEQUENCE [LARGE SCALE GENOMIC DNA]</scope>
    <source>
        <strain evidence="2 3">A2-S9</strain>
    </source>
</reference>
<evidence type="ECO:0000256" key="1">
    <source>
        <dbReference type="SAM" id="MobiDB-lite"/>
    </source>
</evidence>
<organism evidence="2 3">
    <name type="scientific">Pseudomonas poae</name>
    <dbReference type="NCBI Taxonomy" id="200451"/>
    <lineage>
        <taxon>Bacteria</taxon>
        <taxon>Pseudomonadati</taxon>
        <taxon>Pseudomonadota</taxon>
        <taxon>Gammaproteobacteria</taxon>
        <taxon>Pseudomonadales</taxon>
        <taxon>Pseudomonadaceae</taxon>
        <taxon>Pseudomonas</taxon>
    </lineage>
</organism>
<gene>
    <name evidence="2" type="ORF">DM05_2046</name>
</gene>
<dbReference type="AlphaFoldDB" id="A0A7Z1GW86"/>
<sequence>MASSLSFQPRPSVIDHSIASTPAQSQATPGNTLSTHSDPVATSARRSADESQPLSPQARAQANAQNWKNLAHQLTEATKSLGEDAAPAAVLSHLKTTQTVIDPHSAFHASGAPGSDSTVNLESFIKHHDLPIPETRADLLHLADAANARALEPPLGDLGGGLSWPLPLTQEQRRKIRVIVESGILRRNIQAEPSLARAELAKGALGALIKASALSDVELQDPARALDTLLKSPMAQTIGQTIQGGLNGIATPTSISDYLLAALHIGLDRESVVLPVRNSIAGFDLGHQNYWGLPPSAIVQGLSDHLVAKGRATPATAKLATHLLLSRTAPQFLVRDIPGSLVNGSQAWVSFCLAVAKVEASAPGTASRMSYGQVMSAAQALNDPAEHIITPLLLDWGVSNGLVAKKDDASYTPQEVDSIRTAFNEQLSARVKASQSLMAETPSRKAIALEKLKEHFGEGIDFESKSLSTVSDDEARQLPGKHSMLDMAMMGINVNWRTDDPGLPIHAINQQPRLNVNGTFLGQYESAIESLKDGIQTQVKHMISELPVEDRKNLEFGKIELFQYNQYKIGRGFINPAAFQSKLNELLVRTERQVDGKTEVNVYEIDVRNKRIVKRQSEAAITRGEWRDANILTKVEKFTPGHQDRLGQEQPPEDPSRPPSSFTSARTHDLAGAFFEHLDIESQWQQANGSTTLDQQKENDERLRQFSLNLIPLRSAIVNFRDGDYEAGLMDLGLDALGLLTAGYGAGAKVAKVASSSASAAMKALQAGRVIGSSLISSLNPLSGVRSAATGAAKLATRGARFLGDSGQLLINKVRGASGSYDLLKAANKEHGPTLIGSYKVGEQSVEGFAVLKNDQWFSYDPVRNLPYGPPIEDFSPLRGNLFGRVADKCLASVGTNIAGARTSNTLPKFNLGYRNGALDDLPDYAGQRSFEALMALAAKPGRTPEEMGILARELKAKRIEEGEYFTALLTRDVENLPGVSINRFAQTDYLGRVDLTSNGDCAGLSNAMALALHRGDETTFLDNLRKASTTKSPSSLHDKFNQDLKTLHYAVNTKDTFHINATPSLFNPQSIIDDLSKSTTSKYLRISTEDHAMLAGIRVKDGQKEWFFFEPNSGMVRFDNVESMREGVEKILNSGSISSTLKPKVSPAGKKEFHVSAFQPNDIVTDKIDSFAVSMMVSTPLPS</sequence>
<protein>
    <submittedName>
        <fullName evidence="2">Uncharacterized protein</fullName>
    </submittedName>
</protein>
<feature type="region of interest" description="Disordered" evidence="1">
    <location>
        <begin position="1"/>
        <end position="64"/>
    </location>
</feature>
<dbReference type="CDD" id="cd20495">
    <property type="entry name" value="C58_PaToxP-like"/>
    <property type="match status" value="1"/>
</dbReference>
<accession>A0A7Z1GW86</accession>
<feature type="region of interest" description="Disordered" evidence="1">
    <location>
        <begin position="639"/>
        <end position="665"/>
    </location>
</feature>